<feature type="compositionally biased region" description="Basic residues" evidence="4">
    <location>
        <begin position="886"/>
        <end position="901"/>
    </location>
</feature>
<reference evidence="6" key="1">
    <citation type="submission" date="2023-10" db="EMBL/GenBank/DDBJ databases">
        <title>Genome assemblies of two species of porcelain crab, Petrolisthes cinctipes and Petrolisthes manimaculis (Anomura: Porcellanidae).</title>
        <authorList>
            <person name="Angst P."/>
        </authorList>
    </citation>
    <scope>NUCLEOTIDE SEQUENCE</scope>
    <source>
        <strain evidence="6">PB745_01</strain>
        <tissue evidence="6">Gill</tissue>
    </source>
</reference>
<keyword evidence="2" id="KW-0472">Membrane</keyword>
<evidence type="ECO:0000313" key="7">
    <source>
        <dbReference type="Proteomes" id="UP001286313"/>
    </source>
</evidence>
<dbReference type="CDD" id="cd00096">
    <property type="entry name" value="Ig"/>
    <property type="match status" value="1"/>
</dbReference>
<sequence>INTRPVYSYDARGGKFASGKGWSAKELSGRAFFSPLTNPPSLVLNPSHPDDQGRYTCRIDYRLSPSTTTYVNLTIAIPPGTPIMVSGGVVVVGGGTIGPVRQGEEVEVWCKSKGGRPSPLVTWWRGGTRLPNQATSITTNINSGVNTVESKVVLRATRELLGARFTCHAHTPTPRQHTHSHLSLLHPRTTSFTLDITLPPLEVNIVGLNTDGVSAGTTLRLLCSTVGSHPPAQLVWWRGHTRLTPVKQAMKDDEGNVTISTVTMVARRELDGVTLVCSATNILLRDAPLTRSVRLKVFYSPMVRLSLGRPLHPSHIKEGDDVFFECNIQANPQPHRIFWYHNGSGVKHNPDEGVVVSGLSLAVRGVYRQHTGTYTCTATNTQGTNTSNPVHLLVQYAPVCVGGVTGRTQLAIQGQETVVWCQVEAHPSQNITWHWERELLDGTVMSVPEGKVNKKGLISSIAVTPISPGDYGDLVCHAANSVERQRDSCVVTLVPSVPPQPPSNCSVTHITTTTTTPALITSTTTTTTTTPAVIIPTTSALTTTGTSTTPALTVVCLEGFDGGLPQRFLLEAWQDGERIVNLTSEFPEWVLEGMVGGEGTRVSVTAFNARGSSVPLFLQVPQASARHHAPQESEDNGVGMSTLLGAAVGVGAVLLLLVVVGAVVAQHTHQHPHSHTKISHHHKVPGGGGEGEIELMWDNYNSDADQDIPSPPYTPHHHHHHPPSLASVEYTHTQSLVDVHTQTLTPILTPSHVHSTPMIHLNGKIVSGSSPTSQVVESDCQVGDCCSDVSCESEAESVIEVIKLSPATRAKFMSKGYTAPEYVSVSTKEPWRGQHVGVLYQPSPPPMTTTMITNQALQPLHSHTNTSLPLPHPHTHRNYRDSPRTFRNKRRKLPRIHKGKVIRYTDNEGQEPQYGPSQLLADSPSETYGKNGNEKNAGGMMMMYGQETYGKNGNEKNVGGGMMMMYGQETAPPVPPPKPPRAFSHSSLTGNALLSPLSSTSCPSGFNLDTPVDSYSSGAFTNEATTTTITTRNNNNKAPLAEDEVRDAYSNTTTSIRPKPCQQFKSGVIESAM</sequence>
<evidence type="ECO:0000259" key="5">
    <source>
        <dbReference type="PROSITE" id="PS50835"/>
    </source>
</evidence>
<dbReference type="SMART" id="SM00408">
    <property type="entry name" value="IGc2"/>
    <property type="match status" value="3"/>
</dbReference>
<dbReference type="InterPro" id="IPR003599">
    <property type="entry name" value="Ig_sub"/>
</dbReference>
<dbReference type="SUPFAM" id="SSF48726">
    <property type="entry name" value="Immunoglobulin"/>
    <property type="match status" value="5"/>
</dbReference>
<organism evidence="6 7">
    <name type="scientific">Petrolisthes cinctipes</name>
    <name type="common">Flat porcelain crab</name>
    <dbReference type="NCBI Taxonomy" id="88211"/>
    <lineage>
        <taxon>Eukaryota</taxon>
        <taxon>Metazoa</taxon>
        <taxon>Ecdysozoa</taxon>
        <taxon>Arthropoda</taxon>
        <taxon>Crustacea</taxon>
        <taxon>Multicrustacea</taxon>
        <taxon>Malacostraca</taxon>
        <taxon>Eumalacostraca</taxon>
        <taxon>Eucarida</taxon>
        <taxon>Decapoda</taxon>
        <taxon>Pleocyemata</taxon>
        <taxon>Anomura</taxon>
        <taxon>Galatheoidea</taxon>
        <taxon>Porcellanidae</taxon>
        <taxon>Petrolisthes</taxon>
    </lineage>
</organism>
<evidence type="ECO:0000256" key="2">
    <source>
        <dbReference type="ARBA" id="ARBA00023136"/>
    </source>
</evidence>
<proteinExistence type="predicted"/>
<dbReference type="SMART" id="SM00409">
    <property type="entry name" value="IG"/>
    <property type="match status" value="4"/>
</dbReference>
<evidence type="ECO:0000256" key="4">
    <source>
        <dbReference type="SAM" id="MobiDB-lite"/>
    </source>
</evidence>
<feature type="domain" description="Ig-like" evidence="5">
    <location>
        <begin position="398"/>
        <end position="492"/>
    </location>
</feature>
<dbReference type="PROSITE" id="PS50835">
    <property type="entry name" value="IG_LIKE"/>
    <property type="match status" value="4"/>
</dbReference>
<keyword evidence="7" id="KW-1185">Reference proteome</keyword>
<accession>A0AAE1K3Y9</accession>
<comment type="subcellular location">
    <subcellularLocation>
        <location evidence="1">Membrane</location>
        <topology evidence="1">Single-pass membrane protein</topology>
    </subcellularLocation>
</comment>
<dbReference type="InterPro" id="IPR013783">
    <property type="entry name" value="Ig-like_fold"/>
</dbReference>
<feature type="domain" description="Ig-like" evidence="5">
    <location>
        <begin position="78"/>
        <end position="183"/>
    </location>
</feature>
<dbReference type="InterPro" id="IPR007110">
    <property type="entry name" value="Ig-like_dom"/>
</dbReference>
<dbReference type="Gene3D" id="2.60.40.10">
    <property type="entry name" value="Immunoglobulins"/>
    <property type="match status" value="4"/>
</dbReference>
<feature type="region of interest" description="Disordered" evidence="4">
    <location>
        <begin position="702"/>
        <end position="723"/>
    </location>
</feature>
<gene>
    <name evidence="6" type="ORF">Pcinc_030762</name>
</gene>
<evidence type="ECO:0000313" key="6">
    <source>
        <dbReference type="EMBL" id="KAK3863454.1"/>
    </source>
</evidence>
<dbReference type="PANTHER" id="PTHR23278">
    <property type="entry name" value="SIDESTEP PROTEIN"/>
    <property type="match status" value="1"/>
</dbReference>
<dbReference type="InterPro" id="IPR036179">
    <property type="entry name" value="Ig-like_dom_sf"/>
</dbReference>
<comment type="caution">
    <text evidence="6">The sequence shown here is derived from an EMBL/GenBank/DDBJ whole genome shotgun (WGS) entry which is preliminary data.</text>
</comment>
<dbReference type="InterPro" id="IPR003598">
    <property type="entry name" value="Ig_sub2"/>
</dbReference>
<dbReference type="AlphaFoldDB" id="A0AAE1K3Y9"/>
<feature type="region of interest" description="Disordered" evidence="4">
    <location>
        <begin position="862"/>
        <end position="934"/>
    </location>
</feature>
<feature type="domain" description="Ig-like" evidence="5">
    <location>
        <begin position="199"/>
        <end position="296"/>
    </location>
</feature>
<evidence type="ECO:0000256" key="1">
    <source>
        <dbReference type="ARBA" id="ARBA00004167"/>
    </source>
</evidence>
<dbReference type="Proteomes" id="UP001286313">
    <property type="component" value="Unassembled WGS sequence"/>
</dbReference>
<protein>
    <recommendedName>
        <fullName evidence="5">Ig-like domain-containing protein</fullName>
    </recommendedName>
</protein>
<name>A0AAE1K3Y9_PETCI</name>
<keyword evidence="3" id="KW-1015">Disulfide bond</keyword>
<feature type="domain" description="Ig-like" evidence="5">
    <location>
        <begin position="301"/>
        <end position="391"/>
    </location>
</feature>
<dbReference type="Pfam" id="PF08205">
    <property type="entry name" value="C2-set_2"/>
    <property type="match status" value="2"/>
</dbReference>
<dbReference type="Pfam" id="PF13927">
    <property type="entry name" value="Ig_3"/>
    <property type="match status" value="1"/>
</dbReference>
<dbReference type="GO" id="GO:0016020">
    <property type="term" value="C:membrane"/>
    <property type="evidence" value="ECO:0007669"/>
    <property type="project" value="UniProtKB-SubCell"/>
</dbReference>
<evidence type="ECO:0000256" key="3">
    <source>
        <dbReference type="ARBA" id="ARBA00023157"/>
    </source>
</evidence>
<dbReference type="EMBL" id="JAWQEG010004007">
    <property type="protein sequence ID" value="KAK3863454.1"/>
    <property type="molecule type" value="Genomic_DNA"/>
</dbReference>
<feature type="non-terminal residue" evidence="6">
    <location>
        <position position="1"/>
    </location>
</feature>
<dbReference type="InterPro" id="IPR013162">
    <property type="entry name" value="CD80_C2-set"/>
</dbReference>
<dbReference type="PANTHER" id="PTHR23278:SF19">
    <property type="entry name" value="OBSCURIN"/>
    <property type="match status" value="1"/>
</dbReference>